<evidence type="ECO:0000313" key="2">
    <source>
        <dbReference type="Proteomes" id="UP000479132"/>
    </source>
</evidence>
<gene>
    <name evidence="1" type="ORF">G3569_02305</name>
</gene>
<organism evidence="1 2">
    <name type="scientific">Fodinibius halophilus</name>
    <dbReference type="NCBI Taxonomy" id="1736908"/>
    <lineage>
        <taxon>Bacteria</taxon>
        <taxon>Pseudomonadati</taxon>
        <taxon>Balneolota</taxon>
        <taxon>Balneolia</taxon>
        <taxon>Balneolales</taxon>
        <taxon>Balneolaceae</taxon>
        <taxon>Fodinibius</taxon>
    </lineage>
</organism>
<evidence type="ECO:0008006" key="3">
    <source>
        <dbReference type="Google" id="ProtNLM"/>
    </source>
</evidence>
<comment type="caution">
    <text evidence="1">The sequence shown here is derived from an EMBL/GenBank/DDBJ whole genome shotgun (WGS) entry which is preliminary data.</text>
</comment>
<keyword evidence="2" id="KW-1185">Reference proteome</keyword>
<dbReference type="Proteomes" id="UP000479132">
    <property type="component" value="Unassembled WGS sequence"/>
</dbReference>
<sequence length="82" mass="9368">MNNLKTEAIFLVTGLIAAAGANKEHATLKLAHSLVEEDQYIAAIYTAEKIIEHYPESFYAESARKLIEVIRHDYLDQTYHFN</sequence>
<dbReference type="InterPro" id="IPR011990">
    <property type="entry name" value="TPR-like_helical_dom_sf"/>
</dbReference>
<protein>
    <recommendedName>
        <fullName evidence="3">Outer membrane protein assembly factor BamD</fullName>
    </recommendedName>
</protein>
<dbReference type="Gene3D" id="1.25.40.10">
    <property type="entry name" value="Tetratricopeptide repeat domain"/>
    <property type="match status" value="1"/>
</dbReference>
<reference evidence="1 2" key="1">
    <citation type="submission" date="2020-02" db="EMBL/GenBank/DDBJ databases">
        <title>Aliifodinibius halophilus 2W32, complete genome.</title>
        <authorList>
            <person name="Li Y."/>
            <person name="Wu S."/>
        </authorList>
    </citation>
    <scope>NUCLEOTIDE SEQUENCE [LARGE SCALE GENOMIC DNA]</scope>
    <source>
        <strain evidence="1 2">2W32</strain>
    </source>
</reference>
<evidence type="ECO:0000313" key="1">
    <source>
        <dbReference type="EMBL" id="NGP87173.1"/>
    </source>
</evidence>
<dbReference type="RefSeq" id="WP_165265683.1">
    <property type="nucleotide sequence ID" value="NZ_JAALLS010000002.1"/>
</dbReference>
<name>A0A6M1T3G9_9BACT</name>
<accession>A0A6M1T3G9</accession>
<dbReference type="EMBL" id="JAALLS010000002">
    <property type="protein sequence ID" value="NGP87173.1"/>
    <property type="molecule type" value="Genomic_DNA"/>
</dbReference>
<dbReference type="AlphaFoldDB" id="A0A6M1T3G9"/>
<proteinExistence type="predicted"/>